<gene>
    <name evidence="10" type="ORF">FOA43_002736</name>
</gene>
<evidence type="ECO:0000256" key="6">
    <source>
        <dbReference type="ARBA" id="ARBA00037941"/>
    </source>
</evidence>
<evidence type="ECO:0000259" key="9">
    <source>
        <dbReference type="Pfam" id="PF01266"/>
    </source>
</evidence>
<evidence type="ECO:0000256" key="3">
    <source>
        <dbReference type="ARBA" id="ARBA00022827"/>
    </source>
</evidence>
<keyword evidence="3" id="KW-0274">FAD</keyword>
<dbReference type="GO" id="GO:0047545">
    <property type="term" value="F:(S)-2-hydroxyglutarate dehydrogenase activity"/>
    <property type="evidence" value="ECO:0007669"/>
    <property type="project" value="UniProtKB-EC"/>
</dbReference>
<evidence type="ECO:0000256" key="5">
    <source>
        <dbReference type="ARBA" id="ARBA00036066"/>
    </source>
</evidence>
<dbReference type="RefSeq" id="XP_038778947.1">
    <property type="nucleotide sequence ID" value="XM_038923019.1"/>
</dbReference>
<evidence type="ECO:0000256" key="4">
    <source>
        <dbReference type="ARBA" id="ARBA00023002"/>
    </source>
</evidence>
<keyword evidence="2" id="KW-0285">Flavoprotein</keyword>
<reference evidence="10" key="1">
    <citation type="submission" date="2020-10" db="EMBL/GenBank/DDBJ databases">
        <authorList>
            <person name="Roach M.J.R."/>
        </authorList>
    </citation>
    <scope>NUCLEOTIDE SEQUENCE</scope>
    <source>
        <strain evidence="10">CBS 1945</strain>
    </source>
</reference>
<name>A0A875S5T4_EENNA</name>
<comment type="catalytic activity">
    <reaction evidence="5">
        <text>(S)-2-hydroxyglutarate + A = 2-oxoglutarate + AH2</text>
        <dbReference type="Rhea" id="RHEA:21252"/>
        <dbReference type="ChEBI" id="CHEBI:13193"/>
        <dbReference type="ChEBI" id="CHEBI:16782"/>
        <dbReference type="ChEBI" id="CHEBI:16810"/>
        <dbReference type="ChEBI" id="CHEBI:17499"/>
        <dbReference type="EC" id="1.1.99.2"/>
    </reaction>
</comment>
<dbReference type="InterPro" id="IPR036188">
    <property type="entry name" value="FAD/NAD-bd_sf"/>
</dbReference>
<dbReference type="EMBL" id="CP064814">
    <property type="protein sequence ID" value="QPG75382.1"/>
    <property type="molecule type" value="Genomic_DNA"/>
</dbReference>
<dbReference type="OrthoDB" id="498204at2759"/>
<dbReference type="Gene3D" id="3.50.50.60">
    <property type="entry name" value="FAD/NAD(P)-binding domain"/>
    <property type="match status" value="1"/>
</dbReference>
<dbReference type="PANTHER" id="PTHR43104">
    <property type="entry name" value="L-2-HYDROXYGLUTARATE DEHYDROGENASE, MITOCHONDRIAL"/>
    <property type="match status" value="1"/>
</dbReference>
<keyword evidence="4" id="KW-0560">Oxidoreductase</keyword>
<accession>A0A875S5T4</accession>
<evidence type="ECO:0000256" key="7">
    <source>
        <dbReference type="ARBA" id="ARBA00038878"/>
    </source>
</evidence>
<proteinExistence type="inferred from homology"/>
<keyword evidence="11" id="KW-1185">Reference proteome</keyword>
<organism evidence="10 11">
    <name type="scientific">Eeniella nana</name>
    <name type="common">Yeast</name>
    <name type="synonym">Brettanomyces nanus</name>
    <dbReference type="NCBI Taxonomy" id="13502"/>
    <lineage>
        <taxon>Eukaryota</taxon>
        <taxon>Fungi</taxon>
        <taxon>Dikarya</taxon>
        <taxon>Ascomycota</taxon>
        <taxon>Saccharomycotina</taxon>
        <taxon>Pichiomycetes</taxon>
        <taxon>Pichiales</taxon>
        <taxon>Pichiaceae</taxon>
        <taxon>Brettanomyces</taxon>
    </lineage>
</organism>
<dbReference type="Pfam" id="PF01266">
    <property type="entry name" value="DAO"/>
    <property type="match status" value="1"/>
</dbReference>
<comment type="cofactor">
    <cofactor evidence="1">
        <name>FAD</name>
        <dbReference type="ChEBI" id="CHEBI:57692"/>
    </cofactor>
</comment>
<dbReference type="EC" id="1.1.99.2" evidence="7"/>
<evidence type="ECO:0000313" key="11">
    <source>
        <dbReference type="Proteomes" id="UP000662931"/>
    </source>
</evidence>
<comment type="similarity">
    <text evidence="6">Belongs to the L2HGDH family.</text>
</comment>
<dbReference type="Proteomes" id="UP000662931">
    <property type="component" value="Chromosome 3"/>
</dbReference>
<evidence type="ECO:0000256" key="1">
    <source>
        <dbReference type="ARBA" id="ARBA00001974"/>
    </source>
</evidence>
<dbReference type="PANTHER" id="PTHR43104:SF4">
    <property type="entry name" value="L-2-HYDROXYGLUTARATE DEHYDROGENASE, MITOCHONDRIAL"/>
    <property type="match status" value="1"/>
</dbReference>
<dbReference type="GeneID" id="62196137"/>
<dbReference type="KEGG" id="bnn:FOA43_002736"/>
<dbReference type="SUPFAM" id="SSF51905">
    <property type="entry name" value="FAD/NAD(P)-binding domain"/>
    <property type="match status" value="1"/>
</dbReference>
<evidence type="ECO:0000313" key="10">
    <source>
        <dbReference type="EMBL" id="QPG75382.1"/>
    </source>
</evidence>
<dbReference type="InterPro" id="IPR006076">
    <property type="entry name" value="FAD-dep_OxRdtase"/>
</dbReference>
<protein>
    <recommendedName>
        <fullName evidence="8">L-2-hydroxyglutarate dehydrogenase, mitochondrial</fullName>
        <ecNumber evidence="7">1.1.99.2</ecNumber>
    </recommendedName>
</protein>
<dbReference type="Gene3D" id="3.30.9.10">
    <property type="entry name" value="D-Amino Acid Oxidase, subunit A, domain 2"/>
    <property type="match status" value="1"/>
</dbReference>
<feature type="domain" description="FAD dependent oxidoreductase" evidence="9">
    <location>
        <begin position="17"/>
        <end position="385"/>
    </location>
</feature>
<sequence>MSRELTTASGVDFSHTIIGAGVVGLAIGAEIVTRFPESKVLIIEKNDAYGQETSSRNSEVIHAGIYYPEDSLKMRLCLEGKRMIYELKDRIPVKQCGKWILAQNERDLEYLEKLHEKSKRIAAPTHFLSIKKAALEEPAVYARAGILCSPTTGITSAHELMSYLMAKFQEAEGSLALGTKVTGIKYNDADKVYEIETVEQEVDQDTEGNAEPFTISTATLINCAGLHAPQISNMILPKERHVTAYFAKGNYFTYAGKPLHIKRLVYPCPTPGVASLGTHLTIDLGGQIRFGPDLEWVNSCEDYHVSEGNLAKACTQVVRYLPGMKAENLHGSYCGIRPKIIGPQTKRFQDFIIREERGYPGFVNLLGIESPGLTASMGIAKYVMQRYL</sequence>
<evidence type="ECO:0000256" key="2">
    <source>
        <dbReference type="ARBA" id="ARBA00022630"/>
    </source>
</evidence>
<evidence type="ECO:0000256" key="8">
    <source>
        <dbReference type="ARBA" id="ARBA00041137"/>
    </source>
</evidence>
<dbReference type="AlphaFoldDB" id="A0A875S5T4"/>